<gene>
    <name evidence="2" type="ORF">I5L03_11625</name>
</gene>
<keyword evidence="3" id="KW-1185">Reference proteome</keyword>
<feature type="chain" id="PRO_5045682985" evidence="1">
    <location>
        <begin position="21"/>
        <end position="291"/>
    </location>
</feature>
<accession>A0ABS0N643</accession>
<dbReference type="Proteomes" id="UP000602442">
    <property type="component" value="Unassembled WGS sequence"/>
</dbReference>
<reference evidence="2 3" key="1">
    <citation type="submission" date="2020-11" db="EMBL/GenBank/DDBJ databases">
        <title>Erythrobacter sediminis sp. nov., a marine bacterium from a tidal flat of Garorim Bay.</title>
        <authorList>
            <person name="Kim D."/>
            <person name="Yoo Y."/>
            <person name="Kim J.-J."/>
        </authorList>
    </citation>
    <scope>NUCLEOTIDE SEQUENCE [LARGE SCALE GENOMIC DNA]</scope>
    <source>
        <strain evidence="2 3">JGD-13</strain>
    </source>
</reference>
<feature type="signal peptide" evidence="1">
    <location>
        <begin position="1"/>
        <end position="20"/>
    </location>
</feature>
<protein>
    <submittedName>
        <fullName evidence="2">Uncharacterized protein</fullName>
    </submittedName>
</protein>
<keyword evidence="1" id="KW-0732">Signal</keyword>
<dbReference type="RefSeq" id="WP_197921968.1">
    <property type="nucleotide sequence ID" value="NZ_CAWPTA010000009.1"/>
</dbReference>
<comment type="caution">
    <text evidence="2">The sequence shown here is derived from an EMBL/GenBank/DDBJ whole genome shotgun (WGS) entry which is preliminary data.</text>
</comment>
<dbReference type="EMBL" id="JAEANY010000004">
    <property type="protein sequence ID" value="MBH5323232.1"/>
    <property type="molecule type" value="Genomic_DNA"/>
</dbReference>
<organism evidence="2 3">
    <name type="scientific">Aurantiacibacter sediminis</name>
    <dbReference type="NCBI Taxonomy" id="2793064"/>
    <lineage>
        <taxon>Bacteria</taxon>
        <taxon>Pseudomonadati</taxon>
        <taxon>Pseudomonadota</taxon>
        <taxon>Alphaproteobacteria</taxon>
        <taxon>Sphingomonadales</taxon>
        <taxon>Erythrobacteraceae</taxon>
        <taxon>Aurantiacibacter</taxon>
    </lineage>
</organism>
<evidence type="ECO:0000313" key="3">
    <source>
        <dbReference type="Proteomes" id="UP000602442"/>
    </source>
</evidence>
<name>A0ABS0N643_9SPHN</name>
<evidence type="ECO:0000256" key="1">
    <source>
        <dbReference type="SAM" id="SignalP"/>
    </source>
</evidence>
<proteinExistence type="predicted"/>
<evidence type="ECO:0000313" key="2">
    <source>
        <dbReference type="EMBL" id="MBH5323232.1"/>
    </source>
</evidence>
<sequence length="291" mass="30218">MIRTLLAVALICSLTTSVFAQDMPSQQERVALARNAEQTAQLMAEVQQAVALAQMQYAGMTTSQPDASYQGAVAMPAAQAGVWDTVVIGSRGEGDNAALIALAEYQVSDGRIIAETIHLPGNAPQIDGAFAAMAEARGFAPRAVLAAGNNTFCTDQAEGSASGVTFATIVLPPREDGSFDAYVLNGPIEEGAIPLGKHFRVGFDAFGLSGEPELVTDTCETVTWDASNPELAMSVYVTEFDGPAPTPVHIFLSSLLPISMGVVTGDIIWPMAGGAIAEPVPAAEAGYLLGE</sequence>